<dbReference type="Proteomes" id="UP000591131">
    <property type="component" value="Unassembled WGS sequence"/>
</dbReference>
<dbReference type="Gene3D" id="2.130.10.10">
    <property type="entry name" value="YVTN repeat-like/Quinoprotein amine dehydrogenase"/>
    <property type="match status" value="2"/>
</dbReference>
<keyword evidence="7" id="KW-1185">Reference proteome</keyword>
<gene>
    <name evidence="6" type="ORF">FOL47_009124</name>
</gene>
<comment type="caution">
    <text evidence="6">The sequence shown here is derived from an EMBL/GenBank/DDBJ whole genome shotgun (WGS) entry which is preliminary data.</text>
</comment>
<dbReference type="InterPro" id="IPR015943">
    <property type="entry name" value="WD40/YVTN_repeat-like_dom_sf"/>
</dbReference>
<keyword evidence="4" id="KW-0175">Coiled coil</keyword>
<dbReference type="CDD" id="cd00200">
    <property type="entry name" value="WD40"/>
    <property type="match status" value="1"/>
</dbReference>
<keyword evidence="1 3" id="KW-0853">WD repeat</keyword>
<dbReference type="InterPro" id="IPR036322">
    <property type="entry name" value="WD40_repeat_dom_sf"/>
</dbReference>
<dbReference type="EMBL" id="JAAPAO010000616">
    <property type="protein sequence ID" value="KAF4656135.1"/>
    <property type="molecule type" value="Genomic_DNA"/>
</dbReference>
<feature type="repeat" description="WD" evidence="3">
    <location>
        <begin position="473"/>
        <end position="507"/>
    </location>
</feature>
<dbReference type="InterPro" id="IPR001680">
    <property type="entry name" value="WD40_rpt"/>
</dbReference>
<evidence type="ECO:0000313" key="6">
    <source>
        <dbReference type="EMBL" id="KAF4656135.1"/>
    </source>
</evidence>
<feature type="compositionally biased region" description="Low complexity" evidence="5">
    <location>
        <begin position="273"/>
        <end position="283"/>
    </location>
</feature>
<dbReference type="PROSITE" id="PS00678">
    <property type="entry name" value="WD_REPEATS_1"/>
    <property type="match status" value="2"/>
</dbReference>
<dbReference type="Pfam" id="PF00400">
    <property type="entry name" value="WD40"/>
    <property type="match status" value="5"/>
</dbReference>
<dbReference type="InterPro" id="IPR011990">
    <property type="entry name" value="TPR-like_helical_dom_sf"/>
</dbReference>
<proteinExistence type="predicted"/>
<protein>
    <submittedName>
        <fullName evidence="6">Uncharacterized protein</fullName>
    </submittedName>
</protein>
<evidence type="ECO:0000313" key="7">
    <source>
        <dbReference type="Proteomes" id="UP000591131"/>
    </source>
</evidence>
<dbReference type="PRINTS" id="PR00320">
    <property type="entry name" value="GPROTEINBRPT"/>
</dbReference>
<dbReference type="SUPFAM" id="SSF50978">
    <property type="entry name" value="WD40 repeat-like"/>
    <property type="match status" value="1"/>
</dbReference>
<dbReference type="InterPro" id="IPR020472">
    <property type="entry name" value="WD40_PAC1"/>
</dbReference>
<dbReference type="SUPFAM" id="SSF48452">
    <property type="entry name" value="TPR-like"/>
    <property type="match status" value="1"/>
</dbReference>
<dbReference type="AlphaFoldDB" id="A0A7J6LAA4"/>
<reference evidence="6 7" key="1">
    <citation type="submission" date="2020-04" db="EMBL/GenBank/DDBJ databases">
        <title>Perkinsus chesapeaki whole genome sequence.</title>
        <authorList>
            <person name="Bogema D.R."/>
        </authorList>
    </citation>
    <scope>NUCLEOTIDE SEQUENCE [LARGE SCALE GENOMIC DNA]</scope>
    <source>
        <strain evidence="6">ATCC PRA-425</strain>
    </source>
</reference>
<dbReference type="PANTHER" id="PTHR14604:SF3">
    <property type="entry name" value="SPERM-ASSOCIATED ANTIGEN 16 PROTEIN"/>
    <property type="match status" value="1"/>
</dbReference>
<evidence type="ECO:0000256" key="4">
    <source>
        <dbReference type="SAM" id="Coils"/>
    </source>
</evidence>
<dbReference type="InterPro" id="IPR050995">
    <property type="entry name" value="WD-F-box_domain-protein"/>
</dbReference>
<feature type="repeat" description="WD" evidence="3">
    <location>
        <begin position="347"/>
        <end position="388"/>
    </location>
</feature>
<dbReference type="InterPro" id="IPR019775">
    <property type="entry name" value="WD40_repeat_CS"/>
</dbReference>
<feature type="repeat" description="WD" evidence="3">
    <location>
        <begin position="305"/>
        <end position="346"/>
    </location>
</feature>
<evidence type="ECO:0000256" key="5">
    <source>
        <dbReference type="SAM" id="MobiDB-lite"/>
    </source>
</evidence>
<accession>A0A7J6LAA4</accession>
<evidence type="ECO:0000256" key="1">
    <source>
        <dbReference type="ARBA" id="ARBA00022574"/>
    </source>
</evidence>
<feature type="compositionally biased region" description="Polar residues" evidence="5">
    <location>
        <begin position="249"/>
        <end position="259"/>
    </location>
</feature>
<dbReference type="OrthoDB" id="538223at2759"/>
<evidence type="ECO:0000256" key="2">
    <source>
        <dbReference type="ARBA" id="ARBA00022737"/>
    </source>
</evidence>
<dbReference type="PROSITE" id="PS50082">
    <property type="entry name" value="WD_REPEATS_2"/>
    <property type="match status" value="5"/>
</dbReference>
<dbReference type="Gene3D" id="1.25.40.10">
    <property type="entry name" value="Tetratricopeptide repeat domain"/>
    <property type="match status" value="1"/>
</dbReference>
<dbReference type="SMART" id="SM00320">
    <property type="entry name" value="WD40"/>
    <property type="match status" value="6"/>
</dbReference>
<name>A0A7J6LAA4_PERCH</name>
<feature type="region of interest" description="Disordered" evidence="5">
    <location>
        <begin position="249"/>
        <end position="293"/>
    </location>
</feature>
<dbReference type="PROSITE" id="PS50294">
    <property type="entry name" value="WD_REPEATS_REGION"/>
    <property type="match status" value="4"/>
</dbReference>
<sequence length="1201" mass="133805">MASAAVEGIVSSNLHANNEELVEVDDDATPELLESILNAGDEEVLERIQDGDKDEDDLDDSLGDIDKLLEETRASRSAEKRSPLKADVRVRPPVVDDFIRNFFIKNGLKRSLDAFQNEWYSLQLSGKLNATAMEEAVPDLYMRNQQLLDIIRAQEVEMKKLRTVAENAKSFFDKLRQQRDFHRMHHRRVVQEKEKLISDFKRLRRHYEQYEPTLTELRHKYEVAMKEKFLLKLERDKYLARASGLEEQLANSEITNSAQDESRDAPVTPPAAAPETATSSGATVRKAGDSPWPTEVTDLRLARTFKAHDDGLCKVALHPKVPMVATTSDDCTWKLWALPSGEIQMNGRGHKAFVSDIAFHPGGEVFVTTSGDRSVKVWNVVKELCLTTLTDHSETVWSADFHQSGSFFATGSTDQTVKIFDSKSLRCRQTLRGHVDAVNSVQFQPFAGNLATGSADKTTSVWDMRTGLCVQTFYGHRNAINHVRFDCKGMYLASADADGVVKVWDLRMVAEVLQIDTGHMPANEVDWDIAGKVLCVASTDSSIKFFDVWQRKFLIALEGHEDSVRLLQSLTVARDAVMNILATVIHSIRCSLYASTTVTLAEIGMIFVTELCGVTMSDDDRCGESTDNWNSDDEPPEEQVNDKMIISRDGSLARTVVRVGKAVDGSDRPGKYDRVCVKFRDVSVSDDNEWVSVDFEVGSCDPRVPSAIDVGVRYMTIGSQCRLESYNAAWRHPYQDEADMLRGKSVAPSKKNNLVLKGPVRTHGQTGKLRFQFMLSPPSASPVLNSTPIGFIVELESLSRCAVLRDDGLLRKWTIKKRDPRMVWKASPKVGDTITIVKDGGAPETRLMRDAYVDRAMESMKIGEVARIEVLVPGHLETVNELELREVYPFNEIKHPRDDAAKLLGKQEMPQAMGLPLSRTLVVEDDSTVTVGIKGHCGDIAHVLRWICGRYIVHPIFDVIVRGMRVGERAEFTVLPEADTAYLSEAKLCVNSAMGVDVLASGTTTEEAVRNWHAAEMSCAIEEKVSLSAFTGPVCEIVLITVGNDHQVDSEGQLGRAALSKDTGNRLLALGALGEAKSEYMRALDSLKMVCTTQSPEFSEGNPLETAVNLNLALVCLKQGHPAAAEGFAKRARELDHTSVKAKYRLALALIEQHKEEDEAMSMLKEIRDTSAEAQALILRLKTEQKMKKRKERELFQSMLK</sequence>
<evidence type="ECO:0000256" key="3">
    <source>
        <dbReference type="PROSITE-ProRule" id="PRU00221"/>
    </source>
</evidence>
<feature type="coiled-coil region" evidence="4">
    <location>
        <begin position="1164"/>
        <end position="1194"/>
    </location>
</feature>
<keyword evidence="2" id="KW-0677">Repeat</keyword>
<feature type="repeat" description="WD" evidence="3">
    <location>
        <begin position="431"/>
        <end position="472"/>
    </location>
</feature>
<dbReference type="PANTHER" id="PTHR14604">
    <property type="entry name" value="WD40 REPEAT PF20"/>
    <property type="match status" value="1"/>
</dbReference>
<organism evidence="6 7">
    <name type="scientific">Perkinsus chesapeaki</name>
    <name type="common">Clam parasite</name>
    <name type="synonym">Perkinsus andrewsi</name>
    <dbReference type="NCBI Taxonomy" id="330153"/>
    <lineage>
        <taxon>Eukaryota</taxon>
        <taxon>Sar</taxon>
        <taxon>Alveolata</taxon>
        <taxon>Perkinsozoa</taxon>
        <taxon>Perkinsea</taxon>
        <taxon>Perkinsida</taxon>
        <taxon>Perkinsidae</taxon>
        <taxon>Perkinsus</taxon>
    </lineage>
</organism>
<feature type="repeat" description="WD" evidence="3">
    <location>
        <begin position="389"/>
        <end position="430"/>
    </location>
</feature>